<evidence type="ECO:0000256" key="1">
    <source>
        <dbReference type="ARBA" id="ARBA00004123"/>
    </source>
</evidence>
<feature type="region of interest" description="Disordered" evidence="6">
    <location>
        <begin position="550"/>
        <end position="589"/>
    </location>
</feature>
<dbReference type="AlphaFoldDB" id="A0AA35ITG0"/>
<dbReference type="GO" id="GO:0045292">
    <property type="term" value="P:mRNA cis splicing, via spliceosome"/>
    <property type="evidence" value="ECO:0007669"/>
    <property type="project" value="TreeGrafter"/>
</dbReference>
<evidence type="ECO:0000256" key="6">
    <source>
        <dbReference type="SAM" id="MobiDB-lite"/>
    </source>
</evidence>
<feature type="region of interest" description="Disordered" evidence="6">
    <location>
        <begin position="495"/>
        <end position="525"/>
    </location>
</feature>
<dbReference type="GO" id="GO:0046540">
    <property type="term" value="C:U4/U6 x U5 tri-snRNP complex"/>
    <property type="evidence" value="ECO:0007669"/>
    <property type="project" value="InterPro"/>
</dbReference>
<keyword evidence="8" id="KW-1185">Reference proteome</keyword>
<proteinExistence type="inferred from homology"/>
<sequence length="589" mass="67039">MDKQESLSVAETNKIREKLGLKPILVFQEKNVGSKESLSIEETNKLRASLGLELIPSQQNINVSHNNMSSTAKENALREKITKFQNASNLLRKPRLFEETGFNEGSSWLENLNAITSVDEAKPSSTVLPHEDVSREDEDVHLHDVQVSYNIDELSTKKDTILTLKETSIFDDVDSSDVLENEKAAQETTDRKKLRLRQMNKERRQKRMELHVSSLDIEEEEMHSHANAHLIIGVEQGIMKVPKPTSVKLPAGKVKVNFDHVNDSSDENGGDFKSLKIKKRKIKDPKSSKSRKFKIAHKIEGVKLIDEDENLSWMDEEQPVSIINLRSNTKDELKSADHLAREIEKVRDEKKRRAEDISKMRGNSDSLIIDEKVTFLNTLDAGFLEGNASKNEVKLDNEEKKNVGYITGQYLKKANDNCELSEMVNNKSKNEQDNKVAPDFFSGLASTLGAFRKKSIPGLDNVRPKVAIDAKQTSNIELLRKRVLNKESMDSNTYINDESYKLNRSEASEGPDNTTSTQQSRQDHYDPEIQLIYRDEKGNQLTTKEAYKKLSQKFHGTKSNKKKRAKMQSKIEARKNIFEDDSVLELGNR</sequence>
<dbReference type="GO" id="GO:0000481">
    <property type="term" value="P:maturation of 5S rRNA"/>
    <property type="evidence" value="ECO:0007669"/>
    <property type="project" value="TreeGrafter"/>
</dbReference>
<feature type="compositionally biased region" description="Basic residues" evidence="6">
    <location>
        <begin position="550"/>
        <end position="567"/>
    </location>
</feature>
<dbReference type="Pfam" id="PF03343">
    <property type="entry name" value="SART-1"/>
    <property type="match status" value="1"/>
</dbReference>
<dbReference type="RefSeq" id="XP_056079711.1">
    <property type="nucleotide sequence ID" value="XM_056225944.1"/>
</dbReference>
<dbReference type="InterPro" id="IPR045347">
    <property type="entry name" value="HIND"/>
</dbReference>
<comment type="similarity">
    <text evidence="2">Belongs to the SNU66/SART1 family.</text>
</comment>
<dbReference type="Proteomes" id="UP001161438">
    <property type="component" value="Chromosome 15"/>
</dbReference>
<accession>A0AA35ITG0</accession>
<dbReference type="GeneID" id="80921500"/>
<evidence type="ECO:0000256" key="2">
    <source>
        <dbReference type="ARBA" id="ARBA00006076"/>
    </source>
</evidence>
<comment type="subcellular location">
    <subcellularLocation>
        <location evidence="1">Nucleus</location>
    </subcellularLocation>
</comment>
<evidence type="ECO:0000313" key="8">
    <source>
        <dbReference type="Proteomes" id="UP001161438"/>
    </source>
</evidence>
<feature type="compositionally biased region" description="Basic and acidic residues" evidence="6">
    <location>
        <begin position="569"/>
        <end position="578"/>
    </location>
</feature>
<dbReference type="InterPro" id="IPR005011">
    <property type="entry name" value="SNU66/SART1"/>
</dbReference>
<evidence type="ECO:0000256" key="4">
    <source>
        <dbReference type="ARBA" id="ARBA00023187"/>
    </source>
</evidence>
<name>A0AA35ITG0_SACMI</name>
<dbReference type="EMBL" id="OX365771">
    <property type="protein sequence ID" value="CAI4036593.1"/>
    <property type="molecule type" value="Genomic_DNA"/>
</dbReference>
<keyword evidence="4" id="KW-0508">mRNA splicing</keyword>
<evidence type="ECO:0000256" key="3">
    <source>
        <dbReference type="ARBA" id="ARBA00022664"/>
    </source>
</evidence>
<feature type="compositionally biased region" description="Polar residues" evidence="6">
    <location>
        <begin position="511"/>
        <end position="520"/>
    </location>
</feature>
<protein>
    <submittedName>
        <fullName evidence="7">Uncharacterized protein</fullName>
    </submittedName>
</protein>
<evidence type="ECO:0000256" key="5">
    <source>
        <dbReference type="ARBA" id="ARBA00023242"/>
    </source>
</evidence>
<feature type="compositionally biased region" description="Basic and acidic residues" evidence="6">
    <location>
        <begin position="498"/>
        <end position="507"/>
    </location>
</feature>
<reference evidence="7" key="1">
    <citation type="submission" date="2022-10" db="EMBL/GenBank/DDBJ databases">
        <authorList>
            <person name="Byrne P K."/>
        </authorList>
    </citation>
    <scope>NUCLEOTIDE SEQUENCE</scope>
    <source>
        <strain evidence="7">IFO1815</strain>
    </source>
</reference>
<evidence type="ECO:0000313" key="7">
    <source>
        <dbReference type="EMBL" id="CAI4036593.1"/>
    </source>
</evidence>
<keyword evidence="5" id="KW-0539">Nucleus</keyword>
<gene>
    <name evidence="7" type="primary">SMKI15G4410</name>
    <name evidence="7" type="ORF">SMKI_15G4410</name>
</gene>
<dbReference type="PANTHER" id="PTHR14152">
    <property type="entry name" value="SQUAMOUS CELL CARCINOMA ANTIGEN RECOGNISED BY CYTOTOXIC T LYMPHOCYTES"/>
    <property type="match status" value="1"/>
</dbReference>
<organism evidence="7 8">
    <name type="scientific">Saccharomyces mikatae IFO 1815</name>
    <dbReference type="NCBI Taxonomy" id="226126"/>
    <lineage>
        <taxon>Eukaryota</taxon>
        <taxon>Fungi</taxon>
        <taxon>Dikarya</taxon>
        <taxon>Ascomycota</taxon>
        <taxon>Saccharomycotina</taxon>
        <taxon>Saccharomycetes</taxon>
        <taxon>Saccharomycetales</taxon>
        <taxon>Saccharomycetaceae</taxon>
        <taxon>Saccharomyces</taxon>
    </lineage>
</organism>
<dbReference type="Pfam" id="PF19252">
    <property type="entry name" value="HIND"/>
    <property type="match status" value="2"/>
</dbReference>
<dbReference type="PANTHER" id="PTHR14152:SF5">
    <property type="entry name" value="U4_U6.U5 TRI-SNRNP-ASSOCIATED PROTEIN 1"/>
    <property type="match status" value="1"/>
</dbReference>
<keyword evidence="3" id="KW-0507">mRNA processing</keyword>